<accession>A0ABV3L5K3</accession>
<evidence type="ECO:0000256" key="2">
    <source>
        <dbReference type="ARBA" id="ARBA00022617"/>
    </source>
</evidence>
<feature type="domain" description="Cytochrome c" evidence="9">
    <location>
        <begin position="25"/>
        <end position="141"/>
    </location>
</feature>
<keyword evidence="2 7" id="KW-0349">Heme</keyword>
<evidence type="ECO:0000313" key="11">
    <source>
        <dbReference type="Proteomes" id="UP001553161"/>
    </source>
</evidence>
<proteinExistence type="predicted"/>
<protein>
    <submittedName>
        <fullName evidence="10">Cytochrome c peroxidase</fullName>
        <ecNumber evidence="10">1.11.1.5</ecNumber>
    </submittedName>
</protein>
<evidence type="ECO:0000256" key="4">
    <source>
        <dbReference type="ARBA" id="ARBA00022729"/>
    </source>
</evidence>
<evidence type="ECO:0000256" key="5">
    <source>
        <dbReference type="ARBA" id="ARBA00023002"/>
    </source>
</evidence>
<dbReference type="GO" id="GO:0004130">
    <property type="term" value="F:cytochrome-c peroxidase activity"/>
    <property type="evidence" value="ECO:0007669"/>
    <property type="project" value="UniProtKB-EC"/>
</dbReference>
<keyword evidence="4 8" id="KW-0732">Signal</keyword>
<dbReference type="InterPro" id="IPR009056">
    <property type="entry name" value="Cyt_c-like_dom"/>
</dbReference>
<dbReference type="SUPFAM" id="SSF46626">
    <property type="entry name" value="Cytochrome c"/>
    <property type="match status" value="2"/>
</dbReference>
<keyword evidence="3 7" id="KW-0479">Metal-binding</keyword>
<dbReference type="PROSITE" id="PS51007">
    <property type="entry name" value="CYTC"/>
    <property type="match status" value="2"/>
</dbReference>
<comment type="subcellular location">
    <subcellularLocation>
        <location evidence="1">Cell envelope</location>
    </subcellularLocation>
</comment>
<organism evidence="10 11">
    <name type="scientific">Meridianimarinicoccus marinus</name>
    <dbReference type="NCBI Taxonomy" id="3231483"/>
    <lineage>
        <taxon>Bacteria</taxon>
        <taxon>Pseudomonadati</taxon>
        <taxon>Pseudomonadota</taxon>
        <taxon>Alphaproteobacteria</taxon>
        <taxon>Rhodobacterales</taxon>
        <taxon>Paracoccaceae</taxon>
        <taxon>Meridianimarinicoccus</taxon>
    </lineage>
</organism>
<evidence type="ECO:0000256" key="6">
    <source>
        <dbReference type="ARBA" id="ARBA00023004"/>
    </source>
</evidence>
<evidence type="ECO:0000256" key="8">
    <source>
        <dbReference type="SAM" id="SignalP"/>
    </source>
</evidence>
<evidence type="ECO:0000256" key="1">
    <source>
        <dbReference type="ARBA" id="ARBA00004196"/>
    </source>
</evidence>
<feature type="domain" description="Cytochrome c" evidence="9">
    <location>
        <begin position="198"/>
        <end position="364"/>
    </location>
</feature>
<keyword evidence="6 7" id="KW-0408">Iron</keyword>
<gene>
    <name evidence="10" type="ORF">AB0T83_08680</name>
</gene>
<name>A0ABV3L5K3_9RHOB</name>
<dbReference type="EC" id="1.11.1.5" evidence="10"/>
<dbReference type="PANTHER" id="PTHR30600:SF10">
    <property type="entry name" value="BLL6722 PROTEIN"/>
    <property type="match status" value="1"/>
</dbReference>
<reference evidence="10 11" key="1">
    <citation type="submission" date="2024-07" db="EMBL/GenBank/DDBJ databases">
        <authorList>
            <person name="Kang M."/>
        </authorList>
    </citation>
    <scope>NUCLEOTIDE SEQUENCE [LARGE SCALE GENOMIC DNA]</scope>
    <source>
        <strain evidence="10 11">DFM31</strain>
    </source>
</reference>
<feature type="chain" id="PRO_5045807838" evidence="8">
    <location>
        <begin position="19"/>
        <end position="374"/>
    </location>
</feature>
<dbReference type="RefSeq" id="WP_366192637.1">
    <property type="nucleotide sequence ID" value="NZ_JBFBVU010000008.1"/>
</dbReference>
<evidence type="ECO:0000259" key="9">
    <source>
        <dbReference type="PROSITE" id="PS51007"/>
    </source>
</evidence>
<sequence length="374" mass="40689">MRLSIVLCALFLAPLANADTPVPITRAALGELLFFDENLSLKRTQSCSTCHDPDHGFADPRGMASTGDDGVSLGDRNAPTVTYAALRPGFHRNDAGDWVGGQFWDGRAPELEDQAGGPPLNSAEMGMPDTAAVLTRLLENPVYTQAFPVLFGPGTLDDPDTGYAAMTQAIAAFERTPEISPFDSKYDRFLRGEADLTDMEELGRVLFFSPQFTNCDQCHKIGLSAADRQEVFTNHEYFNIGVPTNLALRAMNGVDPAKLDIGLAGNPLVAEPQAMGKYKVPTLRNVAVTGPYMHNGIFDDLRTVVLFYNSYNTISDARKINPETGKPFGPPPVPDTLALEKLTHGPALKDMRIDALVAFLKTLTDARYEHLLAD</sequence>
<dbReference type="EMBL" id="JBFBVU010000008">
    <property type="protein sequence ID" value="MEV8466850.1"/>
    <property type="molecule type" value="Genomic_DNA"/>
</dbReference>
<dbReference type="InterPro" id="IPR051395">
    <property type="entry name" value="Cytochrome_c_Peroxidase/MauG"/>
</dbReference>
<evidence type="ECO:0000256" key="3">
    <source>
        <dbReference type="ARBA" id="ARBA00022723"/>
    </source>
</evidence>
<dbReference type="Gene3D" id="1.10.760.10">
    <property type="entry name" value="Cytochrome c-like domain"/>
    <property type="match status" value="2"/>
</dbReference>
<dbReference type="Pfam" id="PF03150">
    <property type="entry name" value="CCP_MauG"/>
    <property type="match status" value="1"/>
</dbReference>
<keyword evidence="5 10" id="KW-0560">Oxidoreductase</keyword>
<keyword evidence="10" id="KW-0575">Peroxidase</keyword>
<dbReference type="InterPro" id="IPR004852">
    <property type="entry name" value="Di-haem_cyt_c_peroxidsae"/>
</dbReference>
<evidence type="ECO:0000256" key="7">
    <source>
        <dbReference type="PROSITE-ProRule" id="PRU00433"/>
    </source>
</evidence>
<comment type="caution">
    <text evidence="10">The sequence shown here is derived from an EMBL/GenBank/DDBJ whole genome shotgun (WGS) entry which is preliminary data.</text>
</comment>
<dbReference type="Proteomes" id="UP001553161">
    <property type="component" value="Unassembled WGS sequence"/>
</dbReference>
<keyword evidence="11" id="KW-1185">Reference proteome</keyword>
<feature type="signal peptide" evidence="8">
    <location>
        <begin position="1"/>
        <end position="18"/>
    </location>
</feature>
<dbReference type="InterPro" id="IPR036909">
    <property type="entry name" value="Cyt_c-like_dom_sf"/>
</dbReference>
<dbReference type="PANTHER" id="PTHR30600">
    <property type="entry name" value="CYTOCHROME C PEROXIDASE-RELATED"/>
    <property type="match status" value="1"/>
</dbReference>
<evidence type="ECO:0000313" key="10">
    <source>
        <dbReference type="EMBL" id="MEV8466850.1"/>
    </source>
</evidence>